<sequence length="434" mass="47693">MVLVVLVLAHVLVVLGGGQRPRSAPGVLMGVAGFSLLGHHLSSPVWCRLWWVIPAAGVAQAVKGGVVSRVRRMAPMWLTGRSPRRSDRWCGTGYGRLEHALVALGRERRSTPTPASLPVRAIRRWFFGGSVFCFQPLRRRTGVRLILVCHHRAMRAFLERELRQVEHSVAEASALLPEAEPASLKRQASRAGRPLANRWISLPALTTLKALDDAAGPCQCAAPMAADQDFFPPVMPPATETEVAWRLHHATAHPHLTAQLATAAFTAASITQLNTVHVRDLGPDASTITLHDHGLRRGCITHSVPAWARPLLRASAFLWHLGEGTSGALFSDPLGSQGLPSLTAFAEHCKLRPPQPPRPKPRRGQRGRTLSVKEPEKTIWPVCTAHLRLSVAGAEPDLMQGCPYPPPHTRKTIERRKKGWLPPDYGLRELRHLR</sequence>
<proteinExistence type="predicted"/>
<keyword evidence="3" id="KW-1185">Reference proteome</keyword>
<organism evidence="2 3">
    <name type="scientific">Streptomyces exfoliatus</name>
    <name type="common">Streptomyces hydrogenans</name>
    <dbReference type="NCBI Taxonomy" id="1905"/>
    <lineage>
        <taxon>Bacteria</taxon>
        <taxon>Bacillati</taxon>
        <taxon>Actinomycetota</taxon>
        <taxon>Actinomycetes</taxon>
        <taxon>Kitasatosporales</taxon>
        <taxon>Streptomycetaceae</taxon>
        <taxon>Streptomyces</taxon>
    </lineage>
</organism>
<dbReference type="RefSeq" id="WP_359216566.1">
    <property type="nucleotide sequence ID" value="NZ_JBEZAM010000097.1"/>
</dbReference>
<accession>A0ABV3D6K8</accession>
<evidence type="ECO:0000256" key="1">
    <source>
        <dbReference type="SAM" id="MobiDB-lite"/>
    </source>
</evidence>
<reference evidence="2 3" key="1">
    <citation type="submission" date="2024-06" db="EMBL/GenBank/DDBJ databases">
        <title>The Natural Products Discovery Center: Release of the First 8490 Sequenced Strains for Exploring Actinobacteria Biosynthetic Diversity.</title>
        <authorList>
            <person name="Kalkreuter E."/>
            <person name="Kautsar S.A."/>
            <person name="Yang D."/>
            <person name="Bader C.D."/>
            <person name="Teijaro C.N."/>
            <person name="Fluegel L."/>
            <person name="Davis C.M."/>
            <person name="Simpson J.R."/>
            <person name="Lauterbach L."/>
            <person name="Steele A.D."/>
            <person name="Gui C."/>
            <person name="Meng S."/>
            <person name="Li G."/>
            <person name="Viehrig K."/>
            <person name="Ye F."/>
            <person name="Su P."/>
            <person name="Kiefer A.F."/>
            <person name="Nichols A."/>
            <person name="Cepeda A.J."/>
            <person name="Yan W."/>
            <person name="Fan B."/>
            <person name="Jiang Y."/>
            <person name="Adhikari A."/>
            <person name="Zheng C.-J."/>
            <person name="Schuster L."/>
            <person name="Cowan T.M."/>
            <person name="Smanski M.J."/>
            <person name="Chevrette M.G."/>
            <person name="De Carvalho L.P.S."/>
            <person name="Shen B."/>
        </authorList>
    </citation>
    <scope>NUCLEOTIDE SEQUENCE [LARGE SCALE GENOMIC DNA]</scope>
    <source>
        <strain evidence="2 3">NPDC045705</strain>
    </source>
</reference>
<gene>
    <name evidence="2" type="ORF">AB0A76_33700</name>
</gene>
<feature type="region of interest" description="Disordered" evidence="1">
    <location>
        <begin position="350"/>
        <end position="371"/>
    </location>
</feature>
<dbReference type="EMBL" id="JBEZAM010000097">
    <property type="protein sequence ID" value="MEU7298094.1"/>
    <property type="molecule type" value="Genomic_DNA"/>
</dbReference>
<name>A0ABV3D6K8_STREX</name>
<evidence type="ECO:0000313" key="3">
    <source>
        <dbReference type="Proteomes" id="UP001551210"/>
    </source>
</evidence>
<evidence type="ECO:0000313" key="2">
    <source>
        <dbReference type="EMBL" id="MEU7298094.1"/>
    </source>
</evidence>
<dbReference type="Proteomes" id="UP001551210">
    <property type="component" value="Unassembled WGS sequence"/>
</dbReference>
<protein>
    <submittedName>
        <fullName evidence="2">Uncharacterized protein</fullName>
    </submittedName>
</protein>
<comment type="caution">
    <text evidence="2">The sequence shown here is derived from an EMBL/GenBank/DDBJ whole genome shotgun (WGS) entry which is preliminary data.</text>
</comment>